<evidence type="ECO:0000313" key="4">
    <source>
        <dbReference type="Proteomes" id="UP000663856"/>
    </source>
</evidence>
<keyword evidence="5" id="KW-1185">Reference proteome</keyword>
<dbReference type="Proteomes" id="UP000663856">
    <property type="component" value="Unassembled WGS sequence"/>
</dbReference>
<reference evidence="2" key="1">
    <citation type="submission" date="2021-02" db="EMBL/GenBank/DDBJ databases">
        <authorList>
            <person name="Nowell W R."/>
        </authorList>
    </citation>
    <scope>NUCLEOTIDE SEQUENCE</scope>
</reference>
<comment type="caution">
    <text evidence="2">The sequence shown here is derived from an EMBL/GenBank/DDBJ whole genome shotgun (WGS) entry which is preliminary data.</text>
</comment>
<evidence type="ECO:0000259" key="1">
    <source>
        <dbReference type="PROSITE" id="PS50878"/>
    </source>
</evidence>
<dbReference type="EMBL" id="CAJNRF010014899">
    <property type="protein sequence ID" value="CAF2162511.1"/>
    <property type="molecule type" value="Genomic_DNA"/>
</dbReference>
<evidence type="ECO:0000313" key="5">
    <source>
        <dbReference type="Proteomes" id="UP000663866"/>
    </source>
</evidence>
<dbReference type="PANTHER" id="PTHR47027">
    <property type="entry name" value="REVERSE TRANSCRIPTASE DOMAIN-CONTAINING PROTEIN"/>
    <property type="match status" value="1"/>
</dbReference>
<sequence length="351" mass="40560">MITLLKHIYEKAQSVVRVEKETGEWFQTSVGSRQGDPLSPLLFITYLERVMDKAMQINRGINMSGTLVNNLRFADDIDALEEDCYSLHQQIEQLRVTAEEAGLLMNIKKPKTCSNTVLLRYLPQVEYLHVYIIDIIYSMKTNDEDLPTKFNYPKKLRVLHLSNFKIARSNCNCLNQLVDKFANTLEEFSLFLTHHCNVELDMCFDGYRLATLCSGLSHLRSLHFGIQLQFIEPPSSQIMSDFIQAFRTPFWLNEPLGCIRVCVNYHQVFRLVHMFSLPYVFSNSTVYRTTDLIDILFNTSEAEKDISNNLPIALRSLWSGMETLCISLFEKQKIPLHLSTHFNVPQVIVSD</sequence>
<organism evidence="2 4">
    <name type="scientific">Rotaria magnacalcarata</name>
    <dbReference type="NCBI Taxonomy" id="392030"/>
    <lineage>
        <taxon>Eukaryota</taxon>
        <taxon>Metazoa</taxon>
        <taxon>Spiralia</taxon>
        <taxon>Gnathifera</taxon>
        <taxon>Rotifera</taxon>
        <taxon>Eurotatoria</taxon>
        <taxon>Bdelloidea</taxon>
        <taxon>Philodinida</taxon>
        <taxon>Philodinidae</taxon>
        <taxon>Rotaria</taxon>
    </lineage>
</organism>
<proteinExistence type="predicted"/>
<dbReference type="PANTHER" id="PTHR47027:SF20">
    <property type="entry name" value="REVERSE TRANSCRIPTASE-LIKE PROTEIN WITH RNA-DIRECTED DNA POLYMERASE DOMAIN"/>
    <property type="match status" value="1"/>
</dbReference>
<dbReference type="EMBL" id="CAJOBG010007528">
    <property type="protein sequence ID" value="CAF4219572.1"/>
    <property type="molecule type" value="Genomic_DNA"/>
</dbReference>
<dbReference type="InterPro" id="IPR000477">
    <property type="entry name" value="RT_dom"/>
</dbReference>
<feature type="domain" description="Reverse transcriptase" evidence="1">
    <location>
        <begin position="1"/>
        <end position="132"/>
    </location>
</feature>
<accession>A0A816YNB8</accession>
<evidence type="ECO:0000313" key="2">
    <source>
        <dbReference type="EMBL" id="CAF2162511.1"/>
    </source>
</evidence>
<dbReference type="AlphaFoldDB" id="A0A816YNB8"/>
<dbReference type="Proteomes" id="UP000663866">
    <property type="component" value="Unassembled WGS sequence"/>
</dbReference>
<evidence type="ECO:0000313" key="3">
    <source>
        <dbReference type="EMBL" id="CAF4219572.1"/>
    </source>
</evidence>
<name>A0A816YNB8_9BILA</name>
<dbReference type="PROSITE" id="PS50878">
    <property type="entry name" value="RT_POL"/>
    <property type="match status" value="1"/>
</dbReference>
<protein>
    <recommendedName>
        <fullName evidence="1">Reverse transcriptase domain-containing protein</fullName>
    </recommendedName>
</protein>
<dbReference type="Pfam" id="PF00078">
    <property type="entry name" value="RVT_1"/>
    <property type="match status" value="1"/>
</dbReference>
<gene>
    <name evidence="3" type="ORF">OVN521_LOCUS27361</name>
    <name evidence="2" type="ORF">WKI299_LOCUS32328</name>
</gene>